<evidence type="ECO:0000256" key="1">
    <source>
        <dbReference type="SAM" id="MobiDB-lite"/>
    </source>
</evidence>
<comment type="caution">
    <text evidence="2">The sequence shown here is derived from an EMBL/GenBank/DDBJ whole genome shotgun (WGS) entry which is preliminary data.</text>
</comment>
<dbReference type="EMBL" id="JAULSR010000002">
    <property type="protein sequence ID" value="KAK0630820.1"/>
    <property type="molecule type" value="Genomic_DNA"/>
</dbReference>
<gene>
    <name evidence="2" type="ORF">B0T17DRAFT_507256</name>
</gene>
<dbReference type="AlphaFoldDB" id="A0AA39XBT0"/>
<dbReference type="Proteomes" id="UP001174934">
    <property type="component" value="Unassembled WGS sequence"/>
</dbReference>
<evidence type="ECO:0000313" key="2">
    <source>
        <dbReference type="EMBL" id="KAK0630820.1"/>
    </source>
</evidence>
<organism evidence="2 3">
    <name type="scientific">Bombardia bombarda</name>
    <dbReference type="NCBI Taxonomy" id="252184"/>
    <lineage>
        <taxon>Eukaryota</taxon>
        <taxon>Fungi</taxon>
        <taxon>Dikarya</taxon>
        <taxon>Ascomycota</taxon>
        <taxon>Pezizomycotina</taxon>
        <taxon>Sordariomycetes</taxon>
        <taxon>Sordariomycetidae</taxon>
        <taxon>Sordariales</taxon>
        <taxon>Lasiosphaeriaceae</taxon>
        <taxon>Bombardia</taxon>
    </lineage>
</organism>
<feature type="region of interest" description="Disordered" evidence="1">
    <location>
        <begin position="186"/>
        <end position="225"/>
    </location>
</feature>
<name>A0AA39XBT0_9PEZI</name>
<sequence length="225" mass="24415">MKAVCLGTDEESSLGLWQQPFEPPQNVAFSFIEPPTGEQLRICCAAEARGSAPSRPANLEATTYLRKEPHGYSGYLSSGQSRPGQARTGWDRNAANLGSSFLQKVHAARWEEATTHGRQTNGPWAQASWRKRGLGRTDHNFCRSATTAACGLPLRSHPVTPNGARPANVVIPDAVRELLCCKQEPTYSTTGPAPGLSPITVDKVSERPRPSQQEGAQNLIDNTRL</sequence>
<protein>
    <submittedName>
        <fullName evidence="2">Uncharacterized protein</fullName>
    </submittedName>
</protein>
<accession>A0AA39XBT0</accession>
<proteinExistence type="predicted"/>
<feature type="compositionally biased region" description="Polar residues" evidence="1">
    <location>
        <begin position="210"/>
        <end position="225"/>
    </location>
</feature>
<evidence type="ECO:0000313" key="3">
    <source>
        <dbReference type="Proteomes" id="UP001174934"/>
    </source>
</evidence>
<reference evidence="2" key="1">
    <citation type="submission" date="2023-06" db="EMBL/GenBank/DDBJ databases">
        <title>Genome-scale phylogeny and comparative genomics of the fungal order Sordariales.</title>
        <authorList>
            <consortium name="Lawrence Berkeley National Laboratory"/>
            <person name="Hensen N."/>
            <person name="Bonometti L."/>
            <person name="Westerberg I."/>
            <person name="Brannstrom I.O."/>
            <person name="Guillou S."/>
            <person name="Cros-Aarteil S."/>
            <person name="Calhoun S."/>
            <person name="Haridas S."/>
            <person name="Kuo A."/>
            <person name="Mondo S."/>
            <person name="Pangilinan J."/>
            <person name="Riley R."/>
            <person name="LaButti K."/>
            <person name="Andreopoulos B."/>
            <person name="Lipzen A."/>
            <person name="Chen C."/>
            <person name="Yanf M."/>
            <person name="Daum C."/>
            <person name="Ng V."/>
            <person name="Clum A."/>
            <person name="Steindorff A."/>
            <person name="Ohm R."/>
            <person name="Martin F."/>
            <person name="Silar P."/>
            <person name="Natvig D."/>
            <person name="Lalanne C."/>
            <person name="Gautier V."/>
            <person name="Ament-velasquez S.L."/>
            <person name="Kruys A."/>
            <person name="Hutchinson M.I."/>
            <person name="Powell A.J."/>
            <person name="Barry K."/>
            <person name="Miller A.N."/>
            <person name="Grigoriev I.V."/>
            <person name="Debuchy R."/>
            <person name="Gladieux P."/>
            <person name="Thoren M.H."/>
            <person name="Johannesson H."/>
        </authorList>
    </citation>
    <scope>NUCLEOTIDE SEQUENCE</scope>
    <source>
        <strain evidence="2">SMH3391-2</strain>
    </source>
</reference>
<keyword evidence="3" id="KW-1185">Reference proteome</keyword>